<dbReference type="CDD" id="cd07920">
    <property type="entry name" value="Pumilio"/>
    <property type="match status" value="1"/>
</dbReference>
<evidence type="ECO:0000259" key="7">
    <source>
        <dbReference type="PROSITE" id="PS50303"/>
    </source>
</evidence>
<dbReference type="PANTHER" id="PTHR12537:SF63">
    <property type="entry name" value="PUMILIO HOMOLOG 15"/>
    <property type="match status" value="1"/>
</dbReference>
<evidence type="ECO:0000313" key="8">
    <source>
        <dbReference type="EMBL" id="GMN34988.1"/>
    </source>
</evidence>
<name>A0AA88CU40_FICCA</name>
<keyword evidence="3" id="KW-0694">RNA-binding</keyword>
<dbReference type="InterPro" id="IPR016024">
    <property type="entry name" value="ARM-type_fold"/>
</dbReference>
<feature type="repeat" description="Pumilio" evidence="5">
    <location>
        <begin position="380"/>
        <end position="416"/>
    </location>
</feature>
<evidence type="ECO:0000256" key="4">
    <source>
        <dbReference type="ARBA" id="ARBA00058490"/>
    </source>
</evidence>
<proteinExistence type="predicted"/>
<dbReference type="EMBL" id="BTGU01000005">
    <property type="protein sequence ID" value="GMN34988.1"/>
    <property type="molecule type" value="Genomic_DNA"/>
</dbReference>
<feature type="repeat" description="Pumilio" evidence="5">
    <location>
        <begin position="195"/>
        <end position="231"/>
    </location>
</feature>
<dbReference type="PANTHER" id="PTHR12537">
    <property type="entry name" value="RNA BINDING PROTEIN PUMILIO-RELATED"/>
    <property type="match status" value="1"/>
</dbReference>
<feature type="repeat" description="Pumilio" evidence="5">
    <location>
        <begin position="268"/>
        <end position="307"/>
    </location>
</feature>
<dbReference type="InterPro" id="IPR033133">
    <property type="entry name" value="PUM-HD"/>
</dbReference>
<feature type="repeat" description="Pumilio" evidence="5">
    <location>
        <begin position="452"/>
        <end position="492"/>
    </location>
</feature>
<comment type="caution">
    <text evidence="8">The sequence shown here is derived from an EMBL/GenBank/DDBJ whole genome shotgun (WGS) entry which is preliminary data.</text>
</comment>
<accession>A0AA88CU40</accession>
<feature type="repeat" description="Pumilio" evidence="5">
    <location>
        <begin position="344"/>
        <end position="379"/>
    </location>
</feature>
<keyword evidence="2" id="KW-0810">Translation regulation</keyword>
<dbReference type="SUPFAM" id="SSF48371">
    <property type="entry name" value="ARM repeat"/>
    <property type="match status" value="1"/>
</dbReference>
<keyword evidence="9" id="KW-1185">Reference proteome</keyword>
<comment type="function">
    <text evidence="4">Sequence-specific RNA-binding protein that regulates translation and mRNA stability by binding the 3'-UTR of target mRNAs.</text>
</comment>
<feature type="region of interest" description="Disordered" evidence="6">
    <location>
        <begin position="1"/>
        <end position="24"/>
    </location>
</feature>
<sequence>MNPNGWRNSAEAPPYWPQEPQPTKTGHRLRLLQLAQGEVSPPPQDYVDAFPLPLAADESIEDVFYRLNIGSPDDYYNHHQHGQYDHHDQLPYSSKYADFQSPNSLETRDGRVAPPSDTYDHEWFASNPYLSYLYKLSLMNNSNSVKSNRSPSNSFGDACGVNGTVRQNFDTSRSNVGYGRYYRPQEHWPSVPVEELRGHIADMAKNQDGCRVLQNTMECLKHAYEIEMIFDEVIKHVCELMTDPFGNYVVQKLVELCDERQRTLITAVLTRNHLSLIRICLDMHGTRVVQKLLEHVTSRLQVALFMRAVSPYATVLCKSPSGQHVVQYCVKHFSAEDTEYLLDEVAYNLVEIATSKSGCCVLQQCVEFSRGYSRERLVNGIIANAILLSEDRYGNYVVQHLLSMKIPGITRPLLIQLSGSHMSLSTTKYGSNVVERSLREANEVEASGIILELLSNPRVPSLLTDEFGNYVIQTAVTVSKGDFRKALKTLVEDNIGTMRSNLYGKKMENWADSKLYRSFRNLLSYLHFG</sequence>
<dbReference type="GO" id="GO:0005737">
    <property type="term" value="C:cytoplasm"/>
    <property type="evidence" value="ECO:0007669"/>
    <property type="project" value="TreeGrafter"/>
</dbReference>
<protein>
    <recommendedName>
        <fullName evidence="7">PUM-HD domain-containing protein</fullName>
    </recommendedName>
</protein>
<dbReference type="GO" id="GO:0003729">
    <property type="term" value="F:mRNA binding"/>
    <property type="evidence" value="ECO:0007669"/>
    <property type="project" value="TreeGrafter"/>
</dbReference>
<dbReference type="SMART" id="SM00025">
    <property type="entry name" value="Pumilio"/>
    <property type="match status" value="8"/>
</dbReference>
<dbReference type="InterPro" id="IPR033712">
    <property type="entry name" value="Pumilio_RNA-bd"/>
</dbReference>
<feature type="domain" description="PUM-HD" evidence="7">
    <location>
        <begin position="172"/>
        <end position="515"/>
    </location>
</feature>
<gene>
    <name evidence="8" type="ORF">TIFTF001_005024</name>
</gene>
<organism evidence="8 9">
    <name type="scientific">Ficus carica</name>
    <name type="common">Common fig</name>
    <dbReference type="NCBI Taxonomy" id="3494"/>
    <lineage>
        <taxon>Eukaryota</taxon>
        <taxon>Viridiplantae</taxon>
        <taxon>Streptophyta</taxon>
        <taxon>Embryophyta</taxon>
        <taxon>Tracheophyta</taxon>
        <taxon>Spermatophyta</taxon>
        <taxon>Magnoliopsida</taxon>
        <taxon>eudicotyledons</taxon>
        <taxon>Gunneridae</taxon>
        <taxon>Pentapetalae</taxon>
        <taxon>rosids</taxon>
        <taxon>fabids</taxon>
        <taxon>Rosales</taxon>
        <taxon>Moraceae</taxon>
        <taxon>Ficeae</taxon>
        <taxon>Ficus</taxon>
    </lineage>
</organism>
<dbReference type="InterPro" id="IPR011989">
    <property type="entry name" value="ARM-like"/>
</dbReference>
<dbReference type="PROSITE" id="PS50303">
    <property type="entry name" value="PUM_HD"/>
    <property type="match status" value="1"/>
</dbReference>
<evidence type="ECO:0000256" key="5">
    <source>
        <dbReference type="PROSITE-ProRule" id="PRU00317"/>
    </source>
</evidence>
<feature type="region of interest" description="Disordered" evidence="6">
    <location>
        <begin position="88"/>
        <end position="113"/>
    </location>
</feature>
<dbReference type="Pfam" id="PF00806">
    <property type="entry name" value="PUF"/>
    <property type="match status" value="8"/>
</dbReference>
<reference evidence="8" key="1">
    <citation type="submission" date="2023-07" db="EMBL/GenBank/DDBJ databases">
        <title>draft genome sequence of fig (Ficus carica).</title>
        <authorList>
            <person name="Takahashi T."/>
            <person name="Nishimura K."/>
        </authorList>
    </citation>
    <scope>NUCLEOTIDE SEQUENCE</scope>
</reference>
<dbReference type="InterPro" id="IPR001313">
    <property type="entry name" value="Pumilio_RNA-bd_rpt"/>
</dbReference>
<dbReference type="Proteomes" id="UP001187192">
    <property type="component" value="Unassembled WGS sequence"/>
</dbReference>
<feature type="repeat" description="Pumilio" evidence="5">
    <location>
        <begin position="232"/>
        <end position="267"/>
    </location>
</feature>
<evidence type="ECO:0000256" key="1">
    <source>
        <dbReference type="ARBA" id="ARBA00022737"/>
    </source>
</evidence>
<evidence type="ECO:0000313" key="9">
    <source>
        <dbReference type="Proteomes" id="UP001187192"/>
    </source>
</evidence>
<evidence type="ECO:0000256" key="6">
    <source>
        <dbReference type="SAM" id="MobiDB-lite"/>
    </source>
</evidence>
<dbReference type="PROSITE" id="PS50302">
    <property type="entry name" value="PUM"/>
    <property type="match status" value="6"/>
</dbReference>
<dbReference type="GO" id="GO:0006417">
    <property type="term" value="P:regulation of translation"/>
    <property type="evidence" value="ECO:0007669"/>
    <property type="project" value="UniProtKB-KW"/>
</dbReference>
<dbReference type="Gene3D" id="1.25.10.10">
    <property type="entry name" value="Leucine-rich Repeat Variant"/>
    <property type="match status" value="1"/>
</dbReference>
<keyword evidence="1" id="KW-0677">Repeat</keyword>
<dbReference type="AlphaFoldDB" id="A0AA88CU40"/>
<evidence type="ECO:0000256" key="2">
    <source>
        <dbReference type="ARBA" id="ARBA00022845"/>
    </source>
</evidence>
<evidence type="ECO:0000256" key="3">
    <source>
        <dbReference type="ARBA" id="ARBA00022884"/>
    </source>
</evidence>
<dbReference type="FunFam" id="1.25.10.10:FF:000237">
    <property type="entry name" value="Pumilio homolog 9"/>
    <property type="match status" value="1"/>
</dbReference>